<protein>
    <submittedName>
        <fullName evidence="8">Ni/Fe hydrogenase</fullName>
    </submittedName>
</protein>
<dbReference type="RefSeq" id="WP_128994967.1">
    <property type="nucleotide sequence ID" value="NZ_PDKN01000001.1"/>
</dbReference>
<feature type="binding site" evidence="7">
    <location>
        <position position="58"/>
    </location>
    <ligand>
        <name>Ni(2+)</name>
        <dbReference type="ChEBI" id="CHEBI:49786"/>
    </ligand>
</feature>
<dbReference type="GO" id="GO:0016151">
    <property type="term" value="F:nickel cation binding"/>
    <property type="evidence" value="ECO:0007669"/>
    <property type="project" value="InterPro"/>
</dbReference>
<evidence type="ECO:0000256" key="1">
    <source>
        <dbReference type="ARBA" id="ARBA00001967"/>
    </source>
</evidence>
<proteinExistence type="inferred from homology"/>
<dbReference type="InterPro" id="IPR001501">
    <property type="entry name" value="Ni-dep_hyd_lsu"/>
</dbReference>
<comment type="cofactor">
    <cofactor evidence="7">
        <name>Fe cation</name>
        <dbReference type="ChEBI" id="CHEBI:24875"/>
    </cofactor>
</comment>
<name>A0A4Q0XTW5_9BACT</name>
<gene>
    <name evidence="8" type="ORF">CRV04_02115</name>
</gene>
<comment type="subcellular location">
    <subcellularLocation>
        <location evidence="2">Cell envelope</location>
    </subcellularLocation>
</comment>
<evidence type="ECO:0000313" key="8">
    <source>
        <dbReference type="EMBL" id="RXJ60832.1"/>
    </source>
</evidence>
<dbReference type="PROSITE" id="PS00507">
    <property type="entry name" value="NI_HGENASE_L_1"/>
    <property type="match status" value="1"/>
</dbReference>
<reference evidence="8 9" key="1">
    <citation type="submission" date="2017-10" db="EMBL/GenBank/DDBJ databases">
        <title>Genomics of the genus Arcobacter.</title>
        <authorList>
            <person name="Perez-Cataluna A."/>
            <person name="Figueras M.J."/>
        </authorList>
    </citation>
    <scope>NUCLEOTIDE SEQUENCE [LARGE SCALE GENOMIC DNA]</scope>
    <source>
        <strain evidence="8 9">CECT 8987</strain>
    </source>
</reference>
<dbReference type="InterPro" id="IPR018194">
    <property type="entry name" value="Ni-dep_hyd_lsu_Ni_BS"/>
</dbReference>
<keyword evidence="6" id="KW-0560">Oxidoreductase</keyword>
<keyword evidence="5 7" id="KW-0479">Metal-binding</keyword>
<organism evidence="8 9">
    <name type="scientific">Candidatus Marinarcus aquaticus</name>
    <dbReference type="NCBI Taxonomy" id="2044504"/>
    <lineage>
        <taxon>Bacteria</taxon>
        <taxon>Pseudomonadati</taxon>
        <taxon>Campylobacterota</taxon>
        <taxon>Epsilonproteobacteria</taxon>
        <taxon>Campylobacterales</taxon>
        <taxon>Arcobacteraceae</taxon>
        <taxon>Candidatus Marinarcus</taxon>
    </lineage>
</organism>
<dbReference type="GO" id="GO:0008901">
    <property type="term" value="F:ferredoxin hydrogenase activity"/>
    <property type="evidence" value="ECO:0007669"/>
    <property type="project" value="InterPro"/>
</dbReference>
<keyword evidence="7" id="KW-0408">Iron</keyword>
<feature type="binding site" evidence="7">
    <location>
        <position position="451"/>
    </location>
    <ligand>
        <name>Mg(2+)</name>
        <dbReference type="ChEBI" id="CHEBI:18420"/>
    </ligand>
</feature>
<dbReference type="EMBL" id="PDKN01000001">
    <property type="protein sequence ID" value="RXJ60832.1"/>
    <property type="molecule type" value="Genomic_DNA"/>
</dbReference>
<comment type="cofactor">
    <cofactor evidence="1 7">
        <name>Ni(2+)</name>
        <dbReference type="ChEBI" id="CHEBI:49786"/>
    </cofactor>
</comment>
<keyword evidence="4 7" id="KW-0533">Nickel</keyword>
<dbReference type="OrthoDB" id="9761717at2"/>
<sequence length="451" mass="51624">MKTVDIIERIEGEAKLNLHWKNNRVNDAYIEFLNFRGFEYMLEGKAPLDALVYTPRMCGICGQAHLLATVNALEDCYKNANIELHVTAKAKILRELGLIIEIVQSHIKWFYFFIMPDINAASMTPRKEFEPLKGQQWLKAQRASSEITKALALFAGQWPHTSYMVPGGVMCDPTHMDMILVENYIDQTIAYFEKELVGMEMQNYLTLSQTDDLKLLKGDIKSFLKMSFEQSLEKIGQSYNRFFVISDACGFHKGKIRLKNVSKFEMNKIKEHDDFTFELNSKIQKKEKYGWAKTVKYDNLFYETGPLARAMTQNRRFIKQLHKTYDDSVLTRVMARVDEIAYLLQTAKTMLHTLDISEESYIAPKTALKEINSTFGTGFIEATRGALKHELIIHEGKIKSYDVVTPTVWNLGPGEKPDYGVAQKALIGLNSLQEATIVLRSFDVCSVCTTH</sequence>
<comment type="caution">
    <text evidence="8">The sequence shown here is derived from an EMBL/GenBank/DDBJ whole genome shotgun (WGS) entry which is preliminary data.</text>
</comment>
<evidence type="ECO:0000256" key="4">
    <source>
        <dbReference type="ARBA" id="ARBA00022596"/>
    </source>
</evidence>
<feature type="binding site" evidence="7">
    <location>
        <position position="445"/>
    </location>
    <ligand>
        <name>Ni(2+)</name>
        <dbReference type="ChEBI" id="CHEBI:49786"/>
    </ligand>
</feature>
<evidence type="ECO:0000256" key="3">
    <source>
        <dbReference type="ARBA" id="ARBA00009292"/>
    </source>
</evidence>
<keyword evidence="9" id="KW-1185">Reference proteome</keyword>
<evidence type="ECO:0000256" key="6">
    <source>
        <dbReference type="ARBA" id="ARBA00023002"/>
    </source>
</evidence>
<dbReference type="InterPro" id="IPR050867">
    <property type="entry name" value="NiFe/NiFeSe_hydrgnase_LSU"/>
</dbReference>
<dbReference type="Proteomes" id="UP000290657">
    <property type="component" value="Unassembled WGS sequence"/>
</dbReference>
<dbReference type="PANTHER" id="PTHR42958">
    <property type="entry name" value="HYDROGENASE-2 LARGE CHAIN"/>
    <property type="match status" value="1"/>
</dbReference>
<dbReference type="AlphaFoldDB" id="A0A4Q0XTW5"/>
<evidence type="ECO:0000256" key="5">
    <source>
        <dbReference type="ARBA" id="ARBA00022723"/>
    </source>
</evidence>
<feature type="binding site" evidence="7">
    <location>
        <position position="39"/>
    </location>
    <ligand>
        <name>Mg(2+)</name>
        <dbReference type="ChEBI" id="CHEBI:18420"/>
    </ligand>
</feature>
<accession>A0A4Q0XTW5</accession>
<feature type="binding site" evidence="7">
    <location>
        <position position="61"/>
    </location>
    <ligand>
        <name>Ni(2+)</name>
        <dbReference type="ChEBI" id="CHEBI:49786"/>
    </ligand>
</feature>
<dbReference type="Pfam" id="PF00374">
    <property type="entry name" value="NiFeSe_Hases"/>
    <property type="match status" value="2"/>
</dbReference>
<dbReference type="GO" id="GO:0030313">
    <property type="term" value="C:cell envelope"/>
    <property type="evidence" value="ECO:0007669"/>
    <property type="project" value="UniProtKB-SubCell"/>
</dbReference>
<dbReference type="SUPFAM" id="SSF56762">
    <property type="entry name" value="HydB/Nqo4-like"/>
    <property type="match status" value="1"/>
</dbReference>
<keyword evidence="7" id="KW-0460">Magnesium</keyword>
<evidence type="ECO:0000256" key="7">
    <source>
        <dbReference type="PIRSR" id="PIRSR601501-1"/>
    </source>
</evidence>
<dbReference type="Gene3D" id="1.10.645.10">
    <property type="entry name" value="Cytochrome-c3 Hydrogenase, chain B"/>
    <property type="match status" value="1"/>
</dbReference>
<comment type="similarity">
    <text evidence="3">Belongs to the [NiFe]/[NiFeSe] hydrogenase large subunit family.</text>
</comment>
<dbReference type="InterPro" id="IPR029014">
    <property type="entry name" value="NiFe-Hase_large"/>
</dbReference>
<feature type="binding site" evidence="7">
    <location>
        <position position="61"/>
    </location>
    <ligand>
        <name>Fe cation</name>
        <dbReference type="ChEBI" id="CHEBI:24875"/>
    </ligand>
</feature>
<feature type="binding site" evidence="7">
    <location>
        <position position="448"/>
    </location>
    <ligand>
        <name>Fe cation</name>
        <dbReference type="ChEBI" id="CHEBI:24875"/>
    </ligand>
</feature>
<feature type="binding site" evidence="7">
    <location>
        <position position="403"/>
    </location>
    <ligand>
        <name>Mg(2+)</name>
        <dbReference type="ChEBI" id="CHEBI:18420"/>
    </ligand>
</feature>
<evidence type="ECO:0000313" key="9">
    <source>
        <dbReference type="Proteomes" id="UP000290657"/>
    </source>
</evidence>
<dbReference type="PANTHER" id="PTHR42958:SF4">
    <property type="entry name" value="HYDROGENASE EXPRESSION_FORMATION PROTEIN HUPK"/>
    <property type="match status" value="1"/>
</dbReference>
<evidence type="ECO:0000256" key="2">
    <source>
        <dbReference type="ARBA" id="ARBA00004196"/>
    </source>
</evidence>